<dbReference type="Pfam" id="PF05071">
    <property type="entry name" value="NDUFA12"/>
    <property type="match status" value="1"/>
</dbReference>
<dbReference type="AlphaFoldDB" id="A0A383V124"/>
<gene>
    <name evidence="3" type="ORF">BLGHR1_16338</name>
</gene>
<dbReference type="InterPro" id="IPR007763">
    <property type="entry name" value="NDUFA12"/>
</dbReference>
<accession>A0A383V124</accession>
<dbReference type="Proteomes" id="UP000275772">
    <property type="component" value="Unassembled WGS sequence"/>
</dbReference>
<feature type="compositionally biased region" description="Polar residues" evidence="2">
    <location>
        <begin position="130"/>
        <end position="148"/>
    </location>
</feature>
<reference evidence="3 4" key="1">
    <citation type="submission" date="2017-11" db="EMBL/GenBank/DDBJ databases">
        <authorList>
            <person name="Kracher B."/>
        </authorList>
    </citation>
    <scope>NUCLEOTIDE SEQUENCE [LARGE SCALE GENOMIC DNA]</scope>
    <source>
        <strain evidence="3 4">RACE1</strain>
    </source>
</reference>
<protein>
    <submittedName>
        <fullName evidence="3">Uncharacterized protein</fullName>
    </submittedName>
</protein>
<dbReference type="PANTHER" id="PTHR32470:SF2">
    <property type="entry name" value="NADH DEHYDROGENASE [UBIQUINONE] 1 ALPHA SUBCOMPLEX ASSEMBLY FACTOR 2"/>
    <property type="match status" value="1"/>
</dbReference>
<evidence type="ECO:0000256" key="2">
    <source>
        <dbReference type="SAM" id="MobiDB-lite"/>
    </source>
</evidence>
<feature type="region of interest" description="Disordered" evidence="2">
    <location>
        <begin position="118"/>
        <end position="210"/>
    </location>
</feature>
<proteinExistence type="inferred from homology"/>
<dbReference type="EMBL" id="UNSH01000081">
    <property type="protein sequence ID" value="SZF05535.1"/>
    <property type="molecule type" value="Genomic_DNA"/>
</dbReference>
<dbReference type="InterPro" id="IPR052618">
    <property type="entry name" value="ComplexI_NDUFA12"/>
</dbReference>
<dbReference type="GO" id="GO:0005739">
    <property type="term" value="C:mitochondrion"/>
    <property type="evidence" value="ECO:0007669"/>
    <property type="project" value="TreeGrafter"/>
</dbReference>
<organism evidence="3 4">
    <name type="scientific">Blumeria hordei</name>
    <name type="common">Barley powdery mildew</name>
    <name type="synonym">Blumeria graminis f. sp. hordei</name>
    <dbReference type="NCBI Taxonomy" id="2867405"/>
    <lineage>
        <taxon>Eukaryota</taxon>
        <taxon>Fungi</taxon>
        <taxon>Dikarya</taxon>
        <taxon>Ascomycota</taxon>
        <taxon>Pezizomycotina</taxon>
        <taxon>Leotiomycetes</taxon>
        <taxon>Erysiphales</taxon>
        <taxon>Erysiphaceae</taxon>
        <taxon>Blumeria</taxon>
    </lineage>
</organism>
<sequence length="210" mass="24284">MSPTIGGPWRKLWYRWKSLRLPWRKRFLVGLDLHGNTFWEFRDTLFADQDRLRRIVNFSRATHYSEVQISPPWHQWLRHTRADPPSLAEQSQDIQRQEQMKVLAAAVDAKWAGLAKLQGPSSAEYRATPPSLSDGPNSYTVSEIQKSSELNKDHSDQGRSTSKSQSSDVIKKTRQEYPWKPAHAGLNEGWQPKTWSANAETDESTRLDKR</sequence>
<dbReference type="PANTHER" id="PTHR32470">
    <property type="entry name" value="ADH DEHYDROGENASE [UBIQUINONE] 1 ALPHA SUBCOMPLEX ASSEMBLY FACTOR 2"/>
    <property type="match status" value="1"/>
</dbReference>
<comment type="similarity">
    <text evidence="1">Belongs to the complex I NDUFA12 subunit family.</text>
</comment>
<dbReference type="GO" id="GO:0045271">
    <property type="term" value="C:respiratory chain complex I"/>
    <property type="evidence" value="ECO:0007669"/>
    <property type="project" value="InterPro"/>
</dbReference>
<evidence type="ECO:0000256" key="1">
    <source>
        <dbReference type="ARBA" id="ARBA00007355"/>
    </source>
</evidence>
<evidence type="ECO:0000313" key="3">
    <source>
        <dbReference type="EMBL" id="SZF05535.1"/>
    </source>
</evidence>
<feature type="compositionally biased region" description="Polar residues" evidence="2">
    <location>
        <begin position="158"/>
        <end position="168"/>
    </location>
</feature>
<evidence type="ECO:0000313" key="4">
    <source>
        <dbReference type="Proteomes" id="UP000275772"/>
    </source>
</evidence>
<name>A0A383V124_BLUHO</name>
<dbReference type="VEuPathDB" id="FungiDB:BLGHR1_16338"/>
<dbReference type="GO" id="GO:0032981">
    <property type="term" value="P:mitochondrial respiratory chain complex I assembly"/>
    <property type="evidence" value="ECO:0007669"/>
    <property type="project" value="TreeGrafter"/>
</dbReference>